<dbReference type="EMBL" id="LVLJ01001782">
    <property type="protein sequence ID" value="OAE28044.1"/>
    <property type="molecule type" value="Genomic_DNA"/>
</dbReference>
<evidence type="ECO:0000313" key="2">
    <source>
        <dbReference type="EMBL" id="OAE28044.1"/>
    </source>
</evidence>
<keyword evidence="3" id="KW-1185">Reference proteome</keyword>
<feature type="compositionally biased region" description="Low complexity" evidence="1">
    <location>
        <begin position="100"/>
        <end position="115"/>
    </location>
</feature>
<accession>A0A176W4T7</accession>
<name>A0A176W4T7_MARPO</name>
<feature type="region of interest" description="Disordered" evidence="1">
    <location>
        <begin position="94"/>
        <end position="130"/>
    </location>
</feature>
<dbReference type="AlphaFoldDB" id="A0A176W4T7"/>
<dbReference type="Proteomes" id="UP000077202">
    <property type="component" value="Unassembled WGS sequence"/>
</dbReference>
<protein>
    <recommendedName>
        <fullName evidence="4">DUF4228 domain-containing protein</fullName>
    </recommendedName>
</protein>
<evidence type="ECO:0000256" key="1">
    <source>
        <dbReference type="SAM" id="MobiDB-lite"/>
    </source>
</evidence>
<evidence type="ECO:0008006" key="4">
    <source>
        <dbReference type="Google" id="ProtNLM"/>
    </source>
</evidence>
<reference evidence="2" key="1">
    <citation type="submission" date="2016-03" db="EMBL/GenBank/DDBJ databases">
        <title>Mechanisms controlling the formation of the plant cell surface in tip-growing cells are functionally conserved among land plants.</title>
        <authorList>
            <person name="Honkanen S."/>
            <person name="Jones V.A."/>
            <person name="Morieri G."/>
            <person name="Champion C."/>
            <person name="Hetherington A.J."/>
            <person name="Kelly S."/>
            <person name="Saint-Marcoux D."/>
            <person name="Proust H."/>
            <person name="Prescott H."/>
            <person name="Dolan L."/>
        </authorList>
    </citation>
    <scope>NUCLEOTIDE SEQUENCE [LARGE SCALE GENOMIC DNA]</scope>
    <source>
        <tissue evidence="2">Whole gametophyte</tissue>
    </source>
</reference>
<evidence type="ECO:0000313" key="3">
    <source>
        <dbReference type="Proteomes" id="UP000077202"/>
    </source>
</evidence>
<dbReference type="Pfam" id="PF14009">
    <property type="entry name" value="PADRE"/>
    <property type="match status" value="1"/>
</dbReference>
<comment type="caution">
    <text evidence="2">The sequence shown here is derived from an EMBL/GenBank/DDBJ whole genome shotgun (WGS) entry which is preliminary data.</text>
</comment>
<dbReference type="InterPro" id="IPR025322">
    <property type="entry name" value="PADRE_dom"/>
</dbReference>
<organism evidence="2 3">
    <name type="scientific">Marchantia polymorpha subsp. ruderalis</name>
    <dbReference type="NCBI Taxonomy" id="1480154"/>
    <lineage>
        <taxon>Eukaryota</taxon>
        <taxon>Viridiplantae</taxon>
        <taxon>Streptophyta</taxon>
        <taxon>Embryophyta</taxon>
        <taxon>Marchantiophyta</taxon>
        <taxon>Marchantiopsida</taxon>
        <taxon>Marchantiidae</taxon>
        <taxon>Marchantiales</taxon>
        <taxon>Marchantiaceae</taxon>
        <taxon>Marchantia</taxon>
    </lineage>
</organism>
<sequence>MGNAATCSLVDVVGTVTVTQTDGQMLEFVQPVFAFQVRKLHPGNWLVHYMSVHDPTLGQHSKMSMLAGNEELQPGEIYFLLPIPSHFRKQLFGSKRHSSKGNPNGTSTSTGTGNNSHHHHQSSSKDTQISQRLQLQLQPLYDIIEGTTPKPQEITMSALSTTLATPLLQQQTQHYLSSSLMSIPQQRPTKRCSRQRFHVARDCDWRPTLVTIPELQRLTVTLHGHSNGASDKKKWLSLSVEEIQNVGYRHRRSLVDPADARMMRRRKRRRSSPHRVLGAWSFRFGKE</sequence>
<proteinExistence type="predicted"/>
<gene>
    <name evidence="2" type="ORF">AXG93_488s1060</name>
</gene>